<evidence type="ECO:0000313" key="3">
    <source>
        <dbReference type="Proteomes" id="UP001229421"/>
    </source>
</evidence>
<feature type="region of interest" description="Disordered" evidence="1">
    <location>
        <begin position="37"/>
        <end position="100"/>
    </location>
</feature>
<reference evidence="2" key="1">
    <citation type="journal article" date="2023" name="bioRxiv">
        <title>Improved chromosome-level genome assembly for marigold (Tagetes erecta).</title>
        <authorList>
            <person name="Jiang F."/>
            <person name="Yuan L."/>
            <person name="Wang S."/>
            <person name="Wang H."/>
            <person name="Xu D."/>
            <person name="Wang A."/>
            <person name="Fan W."/>
        </authorList>
    </citation>
    <scope>NUCLEOTIDE SEQUENCE</scope>
    <source>
        <strain evidence="2">WSJ</strain>
        <tissue evidence="2">Leaf</tissue>
    </source>
</reference>
<proteinExistence type="predicted"/>
<feature type="compositionally biased region" description="Polar residues" evidence="1">
    <location>
        <begin position="48"/>
        <end position="60"/>
    </location>
</feature>
<accession>A0AAD8LDW9</accession>
<organism evidence="2 3">
    <name type="scientific">Tagetes erecta</name>
    <name type="common">African marigold</name>
    <dbReference type="NCBI Taxonomy" id="13708"/>
    <lineage>
        <taxon>Eukaryota</taxon>
        <taxon>Viridiplantae</taxon>
        <taxon>Streptophyta</taxon>
        <taxon>Embryophyta</taxon>
        <taxon>Tracheophyta</taxon>
        <taxon>Spermatophyta</taxon>
        <taxon>Magnoliopsida</taxon>
        <taxon>eudicotyledons</taxon>
        <taxon>Gunneridae</taxon>
        <taxon>Pentapetalae</taxon>
        <taxon>asterids</taxon>
        <taxon>campanulids</taxon>
        <taxon>Asterales</taxon>
        <taxon>Asteraceae</taxon>
        <taxon>Asteroideae</taxon>
        <taxon>Heliantheae alliance</taxon>
        <taxon>Tageteae</taxon>
        <taxon>Tagetes</taxon>
    </lineage>
</organism>
<dbReference type="Proteomes" id="UP001229421">
    <property type="component" value="Unassembled WGS sequence"/>
</dbReference>
<sequence>MYHRPDFNNNPSDLMKNLADIAAITIIVPIFTQTGHQLHHYHHPPPIKTQSQTALSQSTKKQTESMKTKTAHATKTTHDGESETVVKLGSPSSVNSPYYL</sequence>
<protein>
    <submittedName>
        <fullName evidence="2">Uncharacterized protein</fullName>
    </submittedName>
</protein>
<evidence type="ECO:0000256" key="1">
    <source>
        <dbReference type="SAM" id="MobiDB-lite"/>
    </source>
</evidence>
<dbReference type="EMBL" id="JAUHHV010000001">
    <property type="protein sequence ID" value="KAK1440735.1"/>
    <property type="molecule type" value="Genomic_DNA"/>
</dbReference>
<feature type="compositionally biased region" description="Polar residues" evidence="1">
    <location>
        <begin position="90"/>
        <end position="100"/>
    </location>
</feature>
<dbReference type="AlphaFoldDB" id="A0AAD8LDW9"/>
<comment type="caution">
    <text evidence="2">The sequence shown here is derived from an EMBL/GenBank/DDBJ whole genome shotgun (WGS) entry which is preliminary data.</text>
</comment>
<evidence type="ECO:0000313" key="2">
    <source>
        <dbReference type="EMBL" id="KAK1440735.1"/>
    </source>
</evidence>
<name>A0AAD8LDW9_TARER</name>
<gene>
    <name evidence="2" type="ORF">QVD17_06566</name>
</gene>
<keyword evidence="3" id="KW-1185">Reference proteome</keyword>